<dbReference type="EMBL" id="LKAQ01000001">
    <property type="protein sequence ID" value="OIQ51805.1"/>
    <property type="molecule type" value="Genomic_DNA"/>
</dbReference>
<reference evidence="11 12" key="1">
    <citation type="submission" date="2015-09" db="EMBL/GenBank/DDBJ databases">
        <title>Genome of Desulfovibrio dechloracetivorans BerOc1, a mercury methylating strain isolated from highly hydrocarbons and metals contaminated coastal sediments.</title>
        <authorList>
            <person name="Goni Urriza M."/>
            <person name="Gassie C."/>
            <person name="Bouchez O."/>
            <person name="Klopp C."/>
            <person name="Ranchou-Peyruse A."/>
            <person name="Remy G."/>
        </authorList>
    </citation>
    <scope>NUCLEOTIDE SEQUENCE [LARGE SCALE GENOMIC DNA]</scope>
    <source>
        <strain evidence="11 12">BerOc1</strain>
    </source>
</reference>
<dbReference type="InterPro" id="IPR029033">
    <property type="entry name" value="His_PPase_superfam"/>
</dbReference>
<keyword evidence="3 6" id="KW-0312">Gluconeogenesis</keyword>
<evidence type="ECO:0000256" key="6">
    <source>
        <dbReference type="HAMAP-Rule" id="MF_01039"/>
    </source>
</evidence>
<dbReference type="Proteomes" id="UP000181901">
    <property type="component" value="Unassembled WGS sequence"/>
</dbReference>
<dbReference type="EC" id="5.4.2.11" evidence="6 10"/>
<dbReference type="InterPro" id="IPR005952">
    <property type="entry name" value="Phosphogly_mut1"/>
</dbReference>
<name>A0A1J5MZ59_9BACT</name>
<dbReference type="GO" id="GO:0006096">
    <property type="term" value="P:glycolytic process"/>
    <property type="evidence" value="ECO:0007669"/>
    <property type="project" value="UniProtKB-UniRule"/>
</dbReference>
<dbReference type="SMART" id="SM00855">
    <property type="entry name" value="PGAM"/>
    <property type="match status" value="1"/>
</dbReference>
<keyword evidence="4 6" id="KW-0324">Glycolysis</keyword>
<dbReference type="PROSITE" id="PS00175">
    <property type="entry name" value="PG_MUTASE"/>
    <property type="match status" value="1"/>
</dbReference>
<organism evidence="11 12">
    <name type="scientific">Pseudodesulfovibrio hydrargyri</name>
    <dbReference type="NCBI Taxonomy" id="2125990"/>
    <lineage>
        <taxon>Bacteria</taxon>
        <taxon>Pseudomonadati</taxon>
        <taxon>Thermodesulfobacteriota</taxon>
        <taxon>Desulfovibrionia</taxon>
        <taxon>Desulfovibrionales</taxon>
        <taxon>Desulfovibrionaceae</taxon>
    </lineage>
</organism>
<dbReference type="PIRSF" id="PIRSF000709">
    <property type="entry name" value="6PFK_2-Ptase"/>
    <property type="match status" value="1"/>
</dbReference>
<accession>A0A1J5MZ59</accession>
<evidence type="ECO:0000256" key="10">
    <source>
        <dbReference type="RuleBase" id="RU004512"/>
    </source>
</evidence>
<dbReference type="Pfam" id="PF00300">
    <property type="entry name" value="His_Phos_1"/>
    <property type="match status" value="1"/>
</dbReference>
<evidence type="ECO:0000256" key="3">
    <source>
        <dbReference type="ARBA" id="ARBA00022432"/>
    </source>
</evidence>
<feature type="binding site" evidence="6 8">
    <location>
        <begin position="21"/>
        <end position="22"/>
    </location>
    <ligand>
        <name>substrate</name>
    </ligand>
</feature>
<dbReference type="GO" id="GO:0004619">
    <property type="term" value="F:phosphoglycerate mutase activity"/>
    <property type="evidence" value="ECO:0007669"/>
    <property type="project" value="UniProtKB-UniRule"/>
</dbReference>
<dbReference type="PANTHER" id="PTHR11931">
    <property type="entry name" value="PHOSPHOGLYCERATE MUTASE"/>
    <property type="match status" value="1"/>
</dbReference>
<feature type="binding site" evidence="6 8">
    <location>
        <begin position="87"/>
        <end position="90"/>
    </location>
    <ligand>
        <name>substrate</name>
    </ligand>
</feature>
<dbReference type="SUPFAM" id="SSF53254">
    <property type="entry name" value="Phosphoglycerate mutase-like"/>
    <property type="match status" value="1"/>
</dbReference>
<dbReference type="NCBIfam" id="TIGR01258">
    <property type="entry name" value="pgm_1"/>
    <property type="match status" value="1"/>
</dbReference>
<evidence type="ECO:0000256" key="7">
    <source>
        <dbReference type="PIRSR" id="PIRSR613078-1"/>
    </source>
</evidence>
<evidence type="ECO:0000256" key="8">
    <source>
        <dbReference type="PIRSR" id="PIRSR613078-2"/>
    </source>
</evidence>
<feature type="binding site" evidence="6 8">
    <location>
        <begin position="183"/>
        <end position="184"/>
    </location>
    <ligand>
        <name>substrate</name>
    </ligand>
</feature>
<evidence type="ECO:0000256" key="9">
    <source>
        <dbReference type="PIRSR" id="PIRSR613078-3"/>
    </source>
</evidence>
<keyword evidence="12" id="KW-1185">Reference proteome</keyword>
<dbReference type="FunFam" id="3.40.50.1240:FF:000003">
    <property type="entry name" value="2,3-bisphosphoglycerate-dependent phosphoglycerate mutase"/>
    <property type="match status" value="1"/>
</dbReference>
<comment type="catalytic activity">
    <reaction evidence="1 6 10">
        <text>(2R)-2-phosphoglycerate = (2R)-3-phosphoglycerate</text>
        <dbReference type="Rhea" id="RHEA:15901"/>
        <dbReference type="ChEBI" id="CHEBI:58272"/>
        <dbReference type="ChEBI" id="CHEBI:58289"/>
        <dbReference type="EC" id="5.4.2.11"/>
    </reaction>
</comment>
<protein>
    <recommendedName>
        <fullName evidence="6 10">2,3-bisphosphoglycerate-dependent phosphoglycerate mutase</fullName>
        <shortName evidence="6">BPG-dependent PGAM</shortName>
        <shortName evidence="6">PGAM</shortName>
        <shortName evidence="6">Phosphoglyceromutase</shortName>
        <shortName evidence="6">dPGM</shortName>
        <ecNumber evidence="6 10">5.4.2.11</ecNumber>
    </recommendedName>
</protein>
<evidence type="ECO:0000256" key="5">
    <source>
        <dbReference type="ARBA" id="ARBA00023235"/>
    </source>
</evidence>
<comment type="caution">
    <text evidence="11">The sequence shown here is derived from an EMBL/GenBank/DDBJ whole genome shotgun (WGS) entry which is preliminary data.</text>
</comment>
<proteinExistence type="inferred from homology"/>
<feature type="active site" description="Tele-phosphohistidine intermediate" evidence="6 7">
    <location>
        <position position="9"/>
    </location>
</feature>
<keyword evidence="5 6" id="KW-0413">Isomerase</keyword>
<comment type="pathway">
    <text evidence="6 10">Carbohydrate degradation; glycolysis; pyruvate from D-glyceraldehyde 3-phosphate: step 3/5.</text>
</comment>
<dbReference type="UniPathway" id="UPA00109">
    <property type="reaction ID" value="UER00186"/>
</dbReference>
<evidence type="ECO:0000313" key="12">
    <source>
        <dbReference type="Proteomes" id="UP000181901"/>
    </source>
</evidence>
<dbReference type="NCBIfam" id="NF010713">
    <property type="entry name" value="PRK14115.1"/>
    <property type="match status" value="1"/>
</dbReference>
<dbReference type="CDD" id="cd07067">
    <property type="entry name" value="HP_PGM_like"/>
    <property type="match status" value="1"/>
</dbReference>
<sequence>MHKLVLIRHGQSEWNLENRFTGWTDVDLTEQGVREAVDGARLLKEEGFTFDVAHTSLLKRAIRTLWLVQDELDLMWLPVFKTWRLNERHYGALQGLNKAETAQKYGDEQVFVWRRSFDTPPPELEPDDGRFPGNDPRYADLAPGELPRCESLKLTIDRTMPYWFDAVAPQVRAGRKVLIVAHGNSLRGLVKFLDNMSDEAITKLNIPTGLPLVYELNDDLTPIRHYYLGDQEAAAKAAEAVANQAKGG</sequence>
<feature type="site" description="Transition state stabilizer" evidence="6 9">
    <location>
        <position position="182"/>
    </location>
</feature>
<evidence type="ECO:0000313" key="11">
    <source>
        <dbReference type="EMBL" id="OIQ51805.1"/>
    </source>
</evidence>
<dbReference type="GO" id="GO:0006094">
    <property type="term" value="P:gluconeogenesis"/>
    <property type="evidence" value="ECO:0007669"/>
    <property type="project" value="UniProtKB-UniRule"/>
</dbReference>
<gene>
    <name evidence="6 11" type="primary">gpmA</name>
    <name evidence="11" type="ORF">BerOc1_00267</name>
</gene>
<dbReference type="InterPro" id="IPR013078">
    <property type="entry name" value="His_Pase_superF_clade-1"/>
</dbReference>
<dbReference type="Gene3D" id="3.40.50.1240">
    <property type="entry name" value="Phosphoglycerate mutase-like"/>
    <property type="match status" value="1"/>
</dbReference>
<comment type="similarity">
    <text evidence="2 6">Belongs to the phosphoglycerate mutase family. BPG-dependent PGAM subfamily.</text>
</comment>
<dbReference type="HAMAP" id="MF_01039">
    <property type="entry name" value="PGAM_GpmA"/>
    <property type="match status" value="1"/>
</dbReference>
<evidence type="ECO:0000256" key="1">
    <source>
        <dbReference type="ARBA" id="ARBA00000380"/>
    </source>
</evidence>
<dbReference type="InterPro" id="IPR001345">
    <property type="entry name" value="PG/BPGM_mutase_AS"/>
</dbReference>
<feature type="binding site" evidence="6 8">
    <location>
        <position position="98"/>
    </location>
    <ligand>
        <name>substrate</name>
    </ligand>
</feature>
<evidence type="ECO:0000256" key="2">
    <source>
        <dbReference type="ARBA" id="ARBA00006717"/>
    </source>
</evidence>
<feature type="binding site" evidence="6 8">
    <location>
        <begin position="8"/>
        <end position="15"/>
    </location>
    <ligand>
        <name>substrate</name>
    </ligand>
</feature>
<evidence type="ECO:0000256" key="4">
    <source>
        <dbReference type="ARBA" id="ARBA00023152"/>
    </source>
</evidence>
<dbReference type="AlphaFoldDB" id="A0A1J5MZ59"/>
<feature type="active site" description="Proton donor/acceptor" evidence="6 7">
    <location>
        <position position="87"/>
    </location>
</feature>
<comment type="function">
    <text evidence="6 10">Catalyzes the interconversion of 2-phosphoglycerate and 3-phosphoglycerate.</text>
</comment>
<feature type="binding site" evidence="6 8">
    <location>
        <position position="60"/>
    </location>
    <ligand>
        <name>substrate</name>
    </ligand>
</feature>
<feature type="binding site" evidence="6 8">
    <location>
        <begin position="114"/>
        <end position="115"/>
    </location>
    <ligand>
        <name>substrate</name>
    </ligand>
</feature>
<dbReference type="RefSeq" id="WP_071543922.1">
    <property type="nucleotide sequence ID" value="NZ_LKAQ01000001.1"/>
</dbReference>
<dbReference type="OrthoDB" id="9781415at2"/>